<comment type="pathway">
    <text evidence="2">Glycan biosynthesis; alginate biosynthesis.</text>
</comment>
<dbReference type="PANTHER" id="PTHR13285:SF23">
    <property type="entry name" value="TEICHOIC ACID D-ALANYLTRANSFERASE"/>
    <property type="match status" value="1"/>
</dbReference>
<evidence type="ECO:0000256" key="1">
    <source>
        <dbReference type="ARBA" id="ARBA00004651"/>
    </source>
</evidence>
<feature type="transmembrane region" description="Helical" evidence="14">
    <location>
        <begin position="117"/>
        <end position="135"/>
    </location>
</feature>
<feature type="transmembrane region" description="Helical" evidence="14">
    <location>
        <begin position="353"/>
        <end position="377"/>
    </location>
</feature>
<evidence type="ECO:0000256" key="11">
    <source>
        <dbReference type="ARBA" id="ARBA00023315"/>
    </source>
</evidence>
<dbReference type="PIRSF" id="PIRSF016636">
    <property type="entry name" value="AlgI_DltB"/>
    <property type="match status" value="1"/>
</dbReference>
<dbReference type="Pfam" id="PF03062">
    <property type="entry name" value="MBOAT"/>
    <property type="match status" value="1"/>
</dbReference>
<evidence type="ECO:0000256" key="8">
    <source>
        <dbReference type="ARBA" id="ARBA00022841"/>
    </source>
</evidence>
<name>A0ABV6JQU9_9PROT</name>
<keyword evidence="7 14" id="KW-0812">Transmembrane</keyword>
<dbReference type="InterPro" id="IPR028362">
    <property type="entry name" value="AlgI"/>
</dbReference>
<proteinExistence type="inferred from homology"/>
<keyword evidence="10 13" id="KW-0472">Membrane</keyword>
<evidence type="ECO:0000256" key="6">
    <source>
        <dbReference type="ARBA" id="ARBA00022679"/>
    </source>
</evidence>
<gene>
    <name evidence="15" type="ORF">ACFFGY_07555</name>
</gene>
<comment type="subcellular location">
    <subcellularLocation>
        <location evidence="1">Cell membrane</location>
        <topology evidence="1">Multi-pass membrane protein</topology>
    </subcellularLocation>
</comment>
<comment type="similarity">
    <text evidence="3 13">Belongs to the membrane-bound acyltransferase family.</text>
</comment>
<evidence type="ECO:0000256" key="9">
    <source>
        <dbReference type="ARBA" id="ARBA00022989"/>
    </source>
</evidence>
<evidence type="ECO:0000313" key="16">
    <source>
        <dbReference type="Proteomes" id="UP001589865"/>
    </source>
</evidence>
<feature type="transmembrane region" description="Helical" evidence="14">
    <location>
        <begin position="408"/>
        <end position="426"/>
    </location>
</feature>
<keyword evidence="5 13" id="KW-1003">Cell membrane</keyword>
<accession>A0ABV6JQU9</accession>
<comment type="caution">
    <text evidence="15">The sequence shown here is derived from an EMBL/GenBank/DDBJ whole genome shotgun (WGS) entry which is preliminary data.</text>
</comment>
<evidence type="ECO:0000256" key="2">
    <source>
        <dbReference type="ARBA" id="ARBA00005182"/>
    </source>
</evidence>
<feature type="transmembrane region" description="Helical" evidence="14">
    <location>
        <begin position="221"/>
        <end position="240"/>
    </location>
</feature>
<keyword evidence="16" id="KW-1185">Reference proteome</keyword>
<dbReference type="EMBL" id="JBHLUN010000005">
    <property type="protein sequence ID" value="MFC0408101.1"/>
    <property type="molecule type" value="Genomic_DNA"/>
</dbReference>
<protein>
    <recommendedName>
        <fullName evidence="4">Probable alginate O-acetylase AlgI</fullName>
    </recommendedName>
    <alternativeName>
        <fullName evidence="12">Alginate biosynthesis protein AlgI</fullName>
    </alternativeName>
</protein>
<evidence type="ECO:0000256" key="12">
    <source>
        <dbReference type="ARBA" id="ARBA00031030"/>
    </source>
</evidence>
<keyword evidence="8" id="KW-0016">Alginate biosynthesis</keyword>
<dbReference type="Proteomes" id="UP001589865">
    <property type="component" value="Unassembled WGS sequence"/>
</dbReference>
<feature type="transmembrane region" description="Helical" evidence="14">
    <location>
        <begin position="189"/>
        <end position="209"/>
    </location>
</feature>
<evidence type="ECO:0000256" key="4">
    <source>
        <dbReference type="ARBA" id="ARBA00016084"/>
    </source>
</evidence>
<dbReference type="InterPro" id="IPR024194">
    <property type="entry name" value="Ac/AlaTfrase_AlgI/DltB"/>
</dbReference>
<evidence type="ECO:0000256" key="14">
    <source>
        <dbReference type="SAM" id="Phobius"/>
    </source>
</evidence>
<reference evidence="15 16" key="1">
    <citation type="submission" date="2024-09" db="EMBL/GenBank/DDBJ databases">
        <authorList>
            <person name="Sun Q."/>
            <person name="Mori K."/>
        </authorList>
    </citation>
    <scope>NUCLEOTIDE SEQUENCE [LARGE SCALE GENOMIC DNA]</scope>
    <source>
        <strain evidence="15 16">TBRC 5777</strain>
    </source>
</reference>
<keyword evidence="9 14" id="KW-1133">Transmembrane helix</keyword>
<feature type="transmembrane region" description="Helical" evidence="14">
    <location>
        <begin position="310"/>
        <end position="333"/>
    </location>
</feature>
<dbReference type="InterPro" id="IPR051085">
    <property type="entry name" value="MB_O-acyltransferase"/>
</dbReference>
<keyword evidence="6 13" id="KW-0808">Transferase</keyword>
<evidence type="ECO:0000256" key="10">
    <source>
        <dbReference type="ARBA" id="ARBA00023136"/>
    </source>
</evidence>
<keyword evidence="11 13" id="KW-0012">Acyltransferase</keyword>
<feature type="transmembrane region" description="Helical" evidence="14">
    <location>
        <begin position="447"/>
        <end position="468"/>
    </location>
</feature>
<dbReference type="InterPro" id="IPR004299">
    <property type="entry name" value="MBOAT_fam"/>
</dbReference>
<organism evidence="15 16">
    <name type="scientific">Roseomonas elaeocarpi</name>
    <dbReference type="NCBI Taxonomy" id="907779"/>
    <lineage>
        <taxon>Bacteria</taxon>
        <taxon>Pseudomonadati</taxon>
        <taxon>Pseudomonadota</taxon>
        <taxon>Alphaproteobacteria</taxon>
        <taxon>Acetobacterales</taxon>
        <taxon>Roseomonadaceae</taxon>
        <taxon>Roseomonas</taxon>
    </lineage>
</organism>
<sequence length="480" mass="53232">MAFSSIVFLFYFLPLFLLIYLALPPARMWVIIAGSLVFYAWGEPFYIGLLLVFIVMNWWLGLRLERASPPLGRALLTIGVSANILLLAGFKYAGFFMQQVDVLARAAGWPPPQVPAIPLPLGISFFAFQGISYLMDIRRGEVRAQPSLPRFAMYKTMFPQLIAGPILRYRQIAHEINDRRIEPARFRMGIELFVVGLAQKVLIANTVALPADQIFALPPEALTAAVAWLGAVCYMVQIFFDFAGYTTMAIGLGHMLGFSLPPNFNRPYTARSVTDFWRRWHMSLSSWFRDYLYIPLGGNRAGAWRTYANLLIVFALCGLWHGAAWPFVVWGLYHGLFLILERAAGHMPGLSAWGARLPAALRHAYLLLVVLVGWVIFRADTLGHAGQMLAAMTGFGTPGLLAMPVQRYAGPSVWTALAVAVALVAWKRDTNYATAAGITRLPRLGEAVLALRFVAGLVLLTVTAAALASGTHNPFIYFRF</sequence>
<feature type="transmembrane region" description="Helical" evidence="14">
    <location>
        <begin position="384"/>
        <end position="402"/>
    </location>
</feature>
<feature type="transmembrane region" description="Helical" evidence="14">
    <location>
        <begin position="44"/>
        <end position="62"/>
    </location>
</feature>
<evidence type="ECO:0000256" key="13">
    <source>
        <dbReference type="PIRNR" id="PIRNR016636"/>
    </source>
</evidence>
<evidence type="ECO:0000256" key="7">
    <source>
        <dbReference type="ARBA" id="ARBA00022692"/>
    </source>
</evidence>
<evidence type="ECO:0000256" key="3">
    <source>
        <dbReference type="ARBA" id="ARBA00010323"/>
    </source>
</evidence>
<feature type="transmembrane region" description="Helical" evidence="14">
    <location>
        <begin position="74"/>
        <end position="97"/>
    </location>
</feature>
<dbReference type="RefSeq" id="WP_377043842.1">
    <property type="nucleotide sequence ID" value="NZ_JBHLUN010000005.1"/>
</dbReference>
<dbReference type="PIRSF" id="PIRSF500217">
    <property type="entry name" value="AlgI"/>
    <property type="match status" value="1"/>
</dbReference>
<evidence type="ECO:0000313" key="15">
    <source>
        <dbReference type="EMBL" id="MFC0408101.1"/>
    </source>
</evidence>
<evidence type="ECO:0000256" key="5">
    <source>
        <dbReference type="ARBA" id="ARBA00022475"/>
    </source>
</evidence>
<dbReference type="PANTHER" id="PTHR13285">
    <property type="entry name" value="ACYLTRANSFERASE"/>
    <property type="match status" value="1"/>
</dbReference>